<dbReference type="PANTHER" id="PTHR12684:SF2">
    <property type="entry name" value="TRNA 2'-PHOSPHOTRANSFERASE 1"/>
    <property type="match status" value="1"/>
</dbReference>
<dbReference type="PANTHER" id="PTHR12684">
    <property type="entry name" value="PUTATIVE PHOSPHOTRANSFERASE"/>
    <property type="match status" value="1"/>
</dbReference>
<dbReference type="GO" id="GO:0000215">
    <property type="term" value="F:tRNA 2'-phosphotransferase activity"/>
    <property type="evidence" value="ECO:0007669"/>
    <property type="project" value="TreeGrafter"/>
</dbReference>
<dbReference type="Proteomes" id="UP000324354">
    <property type="component" value="Chromosome"/>
</dbReference>
<reference evidence="6 7" key="1">
    <citation type="submission" date="2017-08" db="EMBL/GenBank/DDBJ databases">
        <title>Resequencing and Reannotation of the genome of Pyrococcus furiosus type strain DSM3638.</title>
        <authorList>
            <person name="Reichelt R.M."/>
            <person name="Bunk B."/>
        </authorList>
    </citation>
    <scope>NUCLEOTIDE SEQUENCE [LARGE SCALE GENOMIC DNA]</scope>
    <source>
        <strain evidence="6 7">DSM 3638</strain>
    </source>
</reference>
<dbReference type="GeneID" id="13301025"/>
<dbReference type="Gene3D" id="1.10.10.970">
    <property type="entry name" value="RNA 2'-phosphotransferase, Tpt1/KptA family, N-terminal domain"/>
    <property type="match status" value="1"/>
</dbReference>
<evidence type="ECO:0000256" key="2">
    <source>
        <dbReference type="ARBA" id="ARBA00022679"/>
    </source>
</evidence>
<dbReference type="AlphaFoldDB" id="A0A5C0XLL9"/>
<proteinExistence type="inferred from homology"/>
<dbReference type="OrthoDB" id="24376at2157"/>
<dbReference type="SUPFAM" id="SSF56399">
    <property type="entry name" value="ADP-ribosylation"/>
    <property type="match status" value="1"/>
</dbReference>
<dbReference type="Pfam" id="PF01885">
    <property type="entry name" value="PTS_2-RNA"/>
    <property type="match status" value="1"/>
</dbReference>
<name>A0A5C0XLL9_PYRFU</name>
<evidence type="ECO:0000313" key="6">
    <source>
        <dbReference type="EMBL" id="QEK77816.1"/>
    </source>
</evidence>
<dbReference type="NCBIfam" id="NF002013">
    <property type="entry name" value="PRK00819.1-2"/>
    <property type="match status" value="1"/>
</dbReference>
<dbReference type="Gene3D" id="3.20.170.30">
    <property type="match status" value="1"/>
</dbReference>
<comment type="function">
    <text evidence="4 5">Removes the 2'-phosphate from RNA via an intermediate in which the phosphate is ADP-ribosylated by NAD followed by a presumed transesterification to release the RNA and generate ADP-ribose 1''-2''-cyclic phosphate (APPR&gt;P). May function as an ADP-ribosylase.</text>
</comment>
<evidence type="ECO:0000256" key="5">
    <source>
        <dbReference type="HAMAP-Rule" id="MF_00299"/>
    </source>
</evidence>
<evidence type="ECO:0000256" key="4">
    <source>
        <dbReference type="ARBA" id="ARBA00025212"/>
    </source>
</evidence>
<organism evidence="6 7">
    <name type="scientific">Pyrococcus furiosus (strain ATCC 43587 / DSM 3638 / JCM 8422 / Vc1)</name>
    <dbReference type="NCBI Taxonomy" id="186497"/>
    <lineage>
        <taxon>Archaea</taxon>
        <taxon>Methanobacteriati</taxon>
        <taxon>Methanobacteriota</taxon>
        <taxon>Thermococci</taxon>
        <taxon>Thermococcales</taxon>
        <taxon>Thermococcaceae</taxon>
        <taxon>Pyrococcus</taxon>
    </lineage>
</organism>
<dbReference type="GO" id="GO:0006388">
    <property type="term" value="P:tRNA splicing, via endonucleolytic cleavage and ligation"/>
    <property type="evidence" value="ECO:0007669"/>
    <property type="project" value="UniProtKB-UniRule"/>
</dbReference>
<dbReference type="InterPro" id="IPR042080">
    <property type="entry name" value="RNA_2'-PTrans_N"/>
</dbReference>
<protein>
    <recommendedName>
        <fullName evidence="5">Probable RNA 2'-phosphotransferase</fullName>
        <ecNumber evidence="5">2.7.1.-</ecNumber>
    </recommendedName>
</protein>
<evidence type="ECO:0000256" key="1">
    <source>
        <dbReference type="ARBA" id="ARBA00009836"/>
    </source>
</evidence>
<dbReference type="EC" id="2.7.1.-" evidence="5"/>
<sequence length="183" mass="21361">MVGGDRRFKVSKLMAYILRHSPWEFGLEPDEEGFVELADLIRAIKTVYPWVTEEFIKEIVEKDSKGRYEIRGSKIRARYGHSYPVVLKHEEDTESKVLYHGTIRENLKGILKEGIKPMKRQYVHLSLSYEDAYYTGRRHGKDVVVLLIDAECLRRKGYKILKAGKRVRIVKHVPVECISEILD</sequence>
<dbReference type="RefSeq" id="WP_011011195.1">
    <property type="nucleotide sequence ID" value="NC_003413.1"/>
</dbReference>
<evidence type="ECO:0000313" key="7">
    <source>
        <dbReference type="Proteomes" id="UP000324354"/>
    </source>
</evidence>
<dbReference type="EMBL" id="CP023154">
    <property type="protein sequence ID" value="QEK77816.1"/>
    <property type="molecule type" value="Genomic_DNA"/>
</dbReference>
<dbReference type="SMR" id="A0A5C0XLL9"/>
<comment type="similarity">
    <text evidence="1 5">Belongs to the KptA/TPT1 family.</text>
</comment>
<dbReference type="InterPro" id="IPR022928">
    <property type="entry name" value="RNA_2'-PTrans_KptA"/>
</dbReference>
<dbReference type="GO" id="GO:0003950">
    <property type="term" value="F:NAD+ poly-ADP-ribosyltransferase activity"/>
    <property type="evidence" value="ECO:0007669"/>
    <property type="project" value="InterPro"/>
</dbReference>
<dbReference type="GeneID" id="41711871"/>
<gene>
    <name evidence="5" type="primary">kptA</name>
    <name evidence="6" type="ORF">PFDSM3638_00345</name>
</gene>
<accession>A0A5C0XLL9</accession>
<dbReference type="InterPro" id="IPR002745">
    <property type="entry name" value="Ptrans_KptA/Tpt1"/>
</dbReference>
<evidence type="ECO:0000256" key="3">
    <source>
        <dbReference type="ARBA" id="ARBA00023027"/>
    </source>
</evidence>
<dbReference type="InterPro" id="IPR042081">
    <property type="entry name" value="RNA_2'-PTrans_C"/>
</dbReference>
<dbReference type="HAMAP" id="MF_00299">
    <property type="entry name" value="KptA"/>
    <property type="match status" value="1"/>
</dbReference>
<keyword evidence="3 5" id="KW-0520">NAD</keyword>
<keyword evidence="2 5" id="KW-0808">Transferase</keyword>